<evidence type="ECO:0000313" key="2">
    <source>
        <dbReference type="EMBL" id="PVY58433.1"/>
    </source>
</evidence>
<dbReference type="Proteomes" id="UP000245778">
    <property type="component" value="Unassembled WGS sequence"/>
</dbReference>
<organism evidence="2 3">
    <name type="scientific">Intestinimonas butyriciproducens</name>
    <dbReference type="NCBI Taxonomy" id="1297617"/>
    <lineage>
        <taxon>Bacteria</taxon>
        <taxon>Bacillati</taxon>
        <taxon>Bacillota</taxon>
        <taxon>Clostridia</taxon>
        <taxon>Eubacteriales</taxon>
        <taxon>Intestinimonas</taxon>
    </lineage>
</organism>
<dbReference type="GeneID" id="93228773"/>
<evidence type="ECO:0000259" key="1">
    <source>
        <dbReference type="Pfam" id="PF18843"/>
    </source>
</evidence>
<dbReference type="RefSeq" id="WP_116721945.1">
    <property type="nucleotide sequence ID" value="NZ_CP011524.1"/>
</dbReference>
<dbReference type="OrthoDB" id="7992117at2"/>
<dbReference type="InterPro" id="IPR040809">
    <property type="entry name" value="LPD28"/>
</dbReference>
<feature type="domain" description="Large polyvalent protein associated" evidence="1">
    <location>
        <begin position="12"/>
        <end position="61"/>
    </location>
</feature>
<protein>
    <recommendedName>
        <fullName evidence="1">Large polyvalent protein associated domain-containing protein</fullName>
    </recommendedName>
</protein>
<gene>
    <name evidence="2" type="ORF">C7373_10426</name>
</gene>
<accession>A0A2U1CBX7</accession>
<sequence length="66" mass="7555">MTVPSYRTNVRKERLEEAELLGVPILFTTLRVDPATVPSGMYVYDLQAQPEDWAQPGLLGRQSRHR</sequence>
<reference evidence="2 3" key="1">
    <citation type="submission" date="2018-04" db="EMBL/GenBank/DDBJ databases">
        <title>Genomic Encyclopedia of Type Strains, Phase IV (KMG-IV): sequencing the most valuable type-strain genomes for metagenomic binning, comparative biology and taxonomic classification.</title>
        <authorList>
            <person name="Goeker M."/>
        </authorList>
    </citation>
    <scope>NUCLEOTIDE SEQUENCE [LARGE SCALE GENOMIC DNA]</scope>
    <source>
        <strain evidence="2 3">DSM 26588</strain>
    </source>
</reference>
<dbReference type="AlphaFoldDB" id="A0A2U1CBX7"/>
<comment type="caution">
    <text evidence="2">The sequence shown here is derived from an EMBL/GenBank/DDBJ whole genome shotgun (WGS) entry which is preliminary data.</text>
</comment>
<proteinExistence type="predicted"/>
<name>A0A2U1CBX7_9FIRM</name>
<dbReference type="Pfam" id="PF18843">
    <property type="entry name" value="LPD28"/>
    <property type="match status" value="1"/>
</dbReference>
<dbReference type="EMBL" id="QEKK01000004">
    <property type="protein sequence ID" value="PVY58433.1"/>
    <property type="molecule type" value="Genomic_DNA"/>
</dbReference>
<evidence type="ECO:0000313" key="3">
    <source>
        <dbReference type="Proteomes" id="UP000245778"/>
    </source>
</evidence>